<dbReference type="PANTHER" id="PTHR47548">
    <property type="entry name" value="BNAA06G32370D PROTEIN"/>
    <property type="match status" value="1"/>
</dbReference>
<dbReference type="EMBL" id="CP075585">
    <property type="protein sequence ID" value="QZA58133.1"/>
    <property type="molecule type" value="Genomic_DNA"/>
</dbReference>
<dbReference type="Gene3D" id="2.40.50.1070">
    <property type="match status" value="1"/>
</dbReference>
<keyword evidence="7" id="KW-1185">Reference proteome</keyword>
<dbReference type="SUPFAM" id="SSF53335">
    <property type="entry name" value="S-adenosyl-L-methionine-dependent methyltransferases"/>
    <property type="match status" value="1"/>
</dbReference>
<evidence type="ECO:0000313" key="6">
    <source>
        <dbReference type="EMBL" id="QZA58133.1"/>
    </source>
</evidence>
<dbReference type="PROSITE" id="PS01230">
    <property type="entry name" value="TRMA_1"/>
    <property type="match status" value="1"/>
</dbReference>
<dbReference type="PANTHER" id="PTHR47548:SF1">
    <property type="entry name" value="S-ADENOSYL-L-METHIONINE-DEPENDENT METHYLTRANSFERASES SUPERFAMILY PROTEIN"/>
    <property type="match status" value="1"/>
</dbReference>
<dbReference type="InterPro" id="IPR010280">
    <property type="entry name" value="U5_MeTrfase_fam"/>
</dbReference>
<feature type="binding site" evidence="4">
    <location>
        <position position="260"/>
    </location>
    <ligand>
        <name>S-adenosyl-L-methionine</name>
        <dbReference type="ChEBI" id="CHEBI:59789"/>
    </ligand>
</feature>
<comment type="similarity">
    <text evidence="4">Belongs to the class I-like SAM-binding methyltransferase superfamily. RNA M5U methyltransferase family.</text>
</comment>
<evidence type="ECO:0000256" key="5">
    <source>
        <dbReference type="PROSITE-ProRule" id="PRU10015"/>
    </source>
</evidence>
<evidence type="ECO:0000256" key="4">
    <source>
        <dbReference type="PROSITE-ProRule" id="PRU01024"/>
    </source>
</evidence>
<feature type="active site" description="Nucleophile" evidence="4">
    <location>
        <position position="334"/>
    </location>
</feature>
<feature type="active site" evidence="5">
    <location>
        <position position="334"/>
    </location>
</feature>
<feature type="binding site" evidence="4">
    <location>
        <position position="239"/>
    </location>
    <ligand>
        <name>S-adenosyl-L-methionine</name>
        <dbReference type="ChEBI" id="CHEBI:59789"/>
    </ligand>
</feature>
<dbReference type="InterPro" id="IPR030390">
    <property type="entry name" value="MeTrfase_TrmA_AS"/>
</dbReference>
<dbReference type="PROSITE" id="PS51687">
    <property type="entry name" value="SAM_MT_RNA_M5U"/>
    <property type="match status" value="1"/>
</dbReference>
<reference evidence="6 7" key="1">
    <citation type="submission" date="2021-05" db="EMBL/GenBank/DDBJ databases">
        <title>Ecology and evolution of chlamydial symbionts of arthropods.</title>
        <authorList>
            <person name="Halter T."/>
            <person name="Sixt B.S."/>
            <person name="Toenshoff E.R."/>
            <person name="Koestlbacher S."/>
            <person name="Schulz F."/>
            <person name="Kostanjsek R."/>
            <person name="Collingro A."/>
            <person name="Hendrickx F."/>
            <person name="Horn M."/>
        </authorList>
    </citation>
    <scope>NUCLEOTIDE SEQUENCE [LARGE SCALE GENOMIC DNA]</scope>
    <source>
        <strain evidence="6 7">15C</strain>
    </source>
</reference>
<feature type="binding site" evidence="4">
    <location>
        <position position="212"/>
    </location>
    <ligand>
        <name>S-adenosyl-L-methionine</name>
        <dbReference type="ChEBI" id="CHEBI:59789"/>
    </ligand>
</feature>
<protein>
    <submittedName>
        <fullName evidence="6">RNA methyltransferase</fullName>
        <ecNumber evidence="6">2.1.1.-</ecNumber>
    </submittedName>
</protein>
<keyword evidence="3 4" id="KW-0949">S-adenosyl-L-methionine</keyword>
<feature type="binding site" evidence="4">
    <location>
        <position position="307"/>
    </location>
    <ligand>
        <name>S-adenosyl-L-methionine</name>
        <dbReference type="ChEBI" id="CHEBI:59789"/>
    </ligand>
</feature>
<dbReference type="EC" id="2.1.1.-" evidence="6"/>
<organism evidence="6 7">
    <name type="scientific">Candidatus Rhabdochlamydia porcellionis</name>
    <dbReference type="NCBI Taxonomy" id="225148"/>
    <lineage>
        <taxon>Bacteria</taxon>
        <taxon>Pseudomonadati</taxon>
        <taxon>Chlamydiota</taxon>
        <taxon>Chlamydiia</taxon>
        <taxon>Parachlamydiales</taxon>
        <taxon>Candidatus Rhabdochlamydiaceae</taxon>
        <taxon>Candidatus Rhabdochlamydia</taxon>
    </lineage>
</organism>
<keyword evidence="1 4" id="KW-0489">Methyltransferase</keyword>
<dbReference type="GO" id="GO:0032259">
    <property type="term" value="P:methylation"/>
    <property type="evidence" value="ECO:0007669"/>
    <property type="project" value="UniProtKB-KW"/>
</dbReference>
<dbReference type="RefSeq" id="WP_194845838.1">
    <property type="nucleotide sequence ID" value="NZ_CP075585.1"/>
</dbReference>
<accession>A0ABX8YZZ3</accession>
<dbReference type="Proteomes" id="UP000822862">
    <property type="component" value="Chromosome"/>
</dbReference>
<dbReference type="Gene3D" id="3.40.50.150">
    <property type="entry name" value="Vaccinia Virus protein VP39"/>
    <property type="match status" value="1"/>
</dbReference>
<evidence type="ECO:0000256" key="3">
    <source>
        <dbReference type="ARBA" id="ARBA00022691"/>
    </source>
</evidence>
<dbReference type="InterPro" id="IPR029063">
    <property type="entry name" value="SAM-dependent_MTases_sf"/>
</dbReference>
<proteinExistence type="inferred from homology"/>
<evidence type="ECO:0000256" key="2">
    <source>
        <dbReference type="ARBA" id="ARBA00022679"/>
    </source>
</evidence>
<evidence type="ECO:0000256" key="1">
    <source>
        <dbReference type="ARBA" id="ARBA00022603"/>
    </source>
</evidence>
<sequence>MNTFSTPLRCDYFPVCSGCDFQGQELAPPVFSSLQDFFAEKAPNIKIPLLYQEPQGWRFRAKLAVRGDTKSPRIGLFQRGTHNVVSIPNCPLHHKAILKSYQKVIQTMIDFQITPYNEEKGLIRYLQFLVEKKSQLVQLSVVVNVSESTSKLDAWIHHLYSLGGFHSIWLNFNTERTNRIFGDSWLLCAGEIYIQEKIRDIICSIHPACFVQAHLSLFEHALSIICQEALRSKRVCECYSGMGVIGLNLALFSKEVYCIEINPFAKQCFDQTCSSLPQEIKNKVFFHSTSMEKSLKLLKASEVIVVDPPRKGLEAFVLDAIDQSQAEQLIYLSCSTSSFIRDCDRLIKNGWQIEKAFGYLFFPGSNHVETLCILKKGNIF</sequence>
<keyword evidence="2 4" id="KW-0808">Transferase</keyword>
<evidence type="ECO:0000313" key="7">
    <source>
        <dbReference type="Proteomes" id="UP000822862"/>
    </source>
</evidence>
<dbReference type="InterPro" id="IPR053304">
    <property type="entry name" value="RNA_M5U_MTase"/>
</dbReference>
<dbReference type="Pfam" id="PF05958">
    <property type="entry name" value="tRNA_U5-meth_tr"/>
    <property type="match status" value="1"/>
</dbReference>
<gene>
    <name evidence="6" type="ORF">RHAB15C_0000001</name>
</gene>
<dbReference type="GO" id="GO:0008168">
    <property type="term" value="F:methyltransferase activity"/>
    <property type="evidence" value="ECO:0007669"/>
    <property type="project" value="UniProtKB-KW"/>
</dbReference>
<name>A0ABX8YZZ3_9BACT</name>